<dbReference type="AlphaFoldDB" id="A0A9W9BTZ3"/>
<gene>
    <name evidence="1" type="ORF">N0V84_000447</name>
</gene>
<dbReference type="EMBL" id="JAPEUR010000004">
    <property type="protein sequence ID" value="KAJ4329088.1"/>
    <property type="molecule type" value="Genomic_DNA"/>
</dbReference>
<sequence>MTREPVIKKGRIHFKGSHIEKAFDEPFAKIDELIEAQILMAKRHTPTHRDGTVKTWATIKRSIDAPFSELEDYWNAAGIKVKRLNFHVEMVPSGASIEFAVLVNGKKVDKSQLQVDFQ</sequence>
<evidence type="ECO:0000313" key="1">
    <source>
        <dbReference type="EMBL" id="KAJ4329088.1"/>
    </source>
</evidence>
<proteinExistence type="predicted"/>
<protein>
    <submittedName>
        <fullName evidence="1">Uncharacterized protein</fullName>
    </submittedName>
</protein>
<accession>A0A9W9BTZ3</accession>
<dbReference type="OrthoDB" id="5244381at2759"/>
<comment type="caution">
    <text evidence="1">The sequence shown here is derived from an EMBL/GenBank/DDBJ whole genome shotgun (WGS) entry which is preliminary data.</text>
</comment>
<organism evidence="1 2">
    <name type="scientific">Fusarium piperis</name>
    <dbReference type="NCBI Taxonomy" id="1435070"/>
    <lineage>
        <taxon>Eukaryota</taxon>
        <taxon>Fungi</taxon>
        <taxon>Dikarya</taxon>
        <taxon>Ascomycota</taxon>
        <taxon>Pezizomycotina</taxon>
        <taxon>Sordariomycetes</taxon>
        <taxon>Hypocreomycetidae</taxon>
        <taxon>Hypocreales</taxon>
        <taxon>Nectriaceae</taxon>
        <taxon>Fusarium</taxon>
        <taxon>Fusarium solani species complex</taxon>
    </lineage>
</organism>
<dbReference type="Proteomes" id="UP001140502">
    <property type="component" value="Unassembled WGS sequence"/>
</dbReference>
<keyword evidence="2" id="KW-1185">Reference proteome</keyword>
<name>A0A9W9BTZ3_9HYPO</name>
<evidence type="ECO:0000313" key="2">
    <source>
        <dbReference type="Proteomes" id="UP001140502"/>
    </source>
</evidence>
<reference evidence="1" key="1">
    <citation type="submission" date="2022-10" db="EMBL/GenBank/DDBJ databases">
        <title>Tapping the CABI collections for fungal endophytes: first genome assemblies for Collariella, Neodidymelliopsis, Ascochyta clinopodiicola, Didymella pomorum, Didymosphaeria variabile, Neocosmospora piperis and Neocucurbitaria cava.</title>
        <authorList>
            <person name="Hill R."/>
        </authorList>
    </citation>
    <scope>NUCLEOTIDE SEQUENCE</scope>
    <source>
        <strain evidence="1">IMI 366586</strain>
    </source>
</reference>